<dbReference type="SUPFAM" id="SSF51011">
    <property type="entry name" value="Glycosyl hydrolase domain"/>
    <property type="match status" value="1"/>
</dbReference>
<dbReference type="InterPro" id="IPR013783">
    <property type="entry name" value="Ig-like_fold"/>
</dbReference>
<organism evidence="4 5">
    <name type="scientific">Candidatus Enterococcus willemsii</name>
    <dbReference type="NCBI Taxonomy" id="1857215"/>
    <lineage>
        <taxon>Bacteria</taxon>
        <taxon>Bacillati</taxon>
        <taxon>Bacillota</taxon>
        <taxon>Bacilli</taxon>
        <taxon>Lactobacillales</taxon>
        <taxon>Enterococcaceae</taxon>
        <taxon>Enterococcus</taxon>
    </lineage>
</organism>
<dbReference type="Gene3D" id="3.20.20.80">
    <property type="entry name" value="Glycosidases"/>
    <property type="match status" value="1"/>
</dbReference>
<dbReference type="Pfam" id="PF02903">
    <property type="entry name" value="Alpha-amylase_N"/>
    <property type="match status" value="1"/>
</dbReference>
<comment type="caution">
    <text evidence="4">The sequence shown here is derived from an EMBL/GenBank/DDBJ whole genome shotgun (WGS) entry which is preliminary data.</text>
</comment>
<evidence type="ECO:0000259" key="3">
    <source>
        <dbReference type="SMART" id="SM00642"/>
    </source>
</evidence>
<evidence type="ECO:0000256" key="1">
    <source>
        <dbReference type="ARBA" id="ARBA00022801"/>
    </source>
</evidence>
<dbReference type="Gene3D" id="2.60.40.1180">
    <property type="entry name" value="Golgi alpha-mannosidase II"/>
    <property type="match status" value="1"/>
</dbReference>
<dbReference type="InterPro" id="IPR045857">
    <property type="entry name" value="O16G_dom_2"/>
</dbReference>
<dbReference type="InterPro" id="IPR013780">
    <property type="entry name" value="Glyco_hydro_b"/>
</dbReference>
<keyword evidence="2" id="KW-0326">Glycosidase</keyword>
<dbReference type="Gene3D" id="2.60.40.10">
    <property type="entry name" value="Immunoglobulins"/>
    <property type="match status" value="1"/>
</dbReference>
<sequence>MERQAILHKSKSNFAYAYDNKTLHLRLRSKRDDLTAVTLQIDHETGWLPNEQGVYMWQKKQIPMKKEFSTELYDYWFTEVEPYELKARYGFLVEDEQEQFIYTERGFFSPDDSYIANDINSYFAFPYLHEQDIFSAPDWVKKTVWYQIFPERFKNGDSTNDPENTHEWSNEETAILGEHEFYGGDLRGIIEKLPYLAELGISGIYMTPIFKSPTSHKYDTEDYFEIDPHFGTKEDLRELVDKAHKLGIRIMLDAVFNHIGWTSYQFKDAMEKKEKSKYYDWFYFEDDSYLNFSYHMPKLNTSNPEVKRYLLEVARYWIVEADIDGWRLDVANEIDHQFWREFRKVVKEAKEDAYICGEIWHDSNAWLNGDQFDGVMNYQLAKPIQEWIATNRINGKEFVEQFVNNYTRYTKNQNAGMFTLLDSHDTPRITTQAGGNYQKVDMCFALLATTPGSVCYYYGSEIYLEGHDDPDSRRCMNWDKSLPTSNLEQLIKLRNQYPEFGYAGDYTFLLTEENTVMFKKFSDHDELYFLFNTHGNNQVSLPKELEGGTFINLINEEIIALNKTLEMTAFSYLILKKI</sequence>
<dbReference type="SUPFAM" id="SSF51445">
    <property type="entry name" value="(Trans)glycosidases"/>
    <property type="match status" value="1"/>
</dbReference>
<dbReference type="Pfam" id="PF00128">
    <property type="entry name" value="Alpha-amylase"/>
    <property type="match status" value="1"/>
</dbReference>
<reference evidence="4 5" key="1">
    <citation type="submission" date="2016-06" db="EMBL/GenBank/DDBJ databases">
        <title>Four novel species of enterococci isolated from chicken manure.</title>
        <authorList>
            <person name="Van Tyne D."/>
        </authorList>
    </citation>
    <scope>NUCLEOTIDE SEQUENCE [LARGE SCALE GENOMIC DNA]</scope>
    <source>
        <strain evidence="4 5">CU12B</strain>
    </source>
</reference>
<gene>
    <name evidence="4" type="ORF">BAU17_13135</name>
</gene>
<dbReference type="Proteomes" id="UP000782705">
    <property type="component" value="Unassembled WGS sequence"/>
</dbReference>
<dbReference type="InterPro" id="IPR006047">
    <property type="entry name" value="GH13_cat_dom"/>
</dbReference>
<proteinExistence type="predicted"/>
<evidence type="ECO:0000256" key="2">
    <source>
        <dbReference type="ARBA" id="ARBA00023295"/>
    </source>
</evidence>
<dbReference type="EMBL" id="MAEL01000017">
    <property type="protein sequence ID" value="KAF1305322.1"/>
    <property type="molecule type" value="Genomic_DNA"/>
</dbReference>
<dbReference type="RefSeq" id="WP_161901279.1">
    <property type="nucleotide sequence ID" value="NZ_MAEL01000017.1"/>
</dbReference>
<dbReference type="InterPro" id="IPR004185">
    <property type="entry name" value="Glyco_hydro_13_lg-like_dom"/>
</dbReference>
<dbReference type="CDD" id="cd02857">
    <property type="entry name" value="E_set_CDase_PDE_N"/>
    <property type="match status" value="1"/>
</dbReference>
<protein>
    <submittedName>
        <fullName evidence="4">Alpha-glycosidase</fullName>
    </submittedName>
</protein>
<evidence type="ECO:0000313" key="5">
    <source>
        <dbReference type="Proteomes" id="UP000782705"/>
    </source>
</evidence>
<dbReference type="PANTHER" id="PTHR10357">
    <property type="entry name" value="ALPHA-AMYLASE FAMILY MEMBER"/>
    <property type="match status" value="1"/>
</dbReference>
<name>A0ABQ6Z2F1_9ENTE</name>
<dbReference type="PANTHER" id="PTHR10357:SF210">
    <property type="entry name" value="MALTODEXTRIN GLUCOSIDASE"/>
    <property type="match status" value="1"/>
</dbReference>
<accession>A0ABQ6Z2F1</accession>
<dbReference type="Gene3D" id="3.90.400.10">
    <property type="entry name" value="Oligo-1,6-glucosidase, Domain 2"/>
    <property type="match status" value="1"/>
</dbReference>
<feature type="domain" description="Glycosyl hydrolase family 13 catalytic" evidence="3">
    <location>
        <begin position="147"/>
        <end position="494"/>
    </location>
</feature>
<dbReference type="InterPro" id="IPR017853">
    <property type="entry name" value="GH"/>
</dbReference>
<keyword evidence="5" id="KW-1185">Reference proteome</keyword>
<evidence type="ECO:0000313" key="4">
    <source>
        <dbReference type="EMBL" id="KAF1305322.1"/>
    </source>
</evidence>
<dbReference type="CDD" id="cd11338">
    <property type="entry name" value="AmyAc_CMD"/>
    <property type="match status" value="1"/>
</dbReference>
<dbReference type="SMART" id="SM00642">
    <property type="entry name" value="Aamy"/>
    <property type="match status" value="1"/>
</dbReference>
<keyword evidence="1" id="KW-0378">Hydrolase</keyword>